<evidence type="ECO:0000256" key="1">
    <source>
        <dbReference type="SAM" id="Phobius"/>
    </source>
</evidence>
<keyword evidence="1" id="KW-0812">Transmembrane</keyword>
<feature type="transmembrane region" description="Helical" evidence="1">
    <location>
        <begin position="30"/>
        <end position="55"/>
    </location>
</feature>
<gene>
    <name evidence="2" type="primary">nad2</name>
</gene>
<dbReference type="AlphaFoldDB" id="A0A3G2QWW4"/>
<reference evidence="2" key="1">
    <citation type="journal article" date="2018" name="J. Anim. Genet.">
        <title>Characterization of the complete mitochondrial genome of Parabreviscolexniepini Xi et al., 2018 (Cestoda, Caryophyllidea).</title>
        <authorList>
            <person name="Xi B.W."/>
            <person name="Zhang D."/>
            <person name="Li W.X."/>
            <person name="Yang B.J."/>
            <person name="Xie J."/>
        </authorList>
    </citation>
    <scope>NUCLEOTIDE SEQUENCE</scope>
</reference>
<feature type="transmembrane region" description="Helical" evidence="1">
    <location>
        <begin position="140"/>
        <end position="162"/>
    </location>
</feature>
<feature type="transmembrane region" description="Helical" evidence="1">
    <location>
        <begin position="194"/>
        <end position="212"/>
    </location>
</feature>
<geneLocation type="mitochondrion" evidence="2"/>
<feature type="transmembrane region" description="Helical" evidence="1">
    <location>
        <begin position="224"/>
        <end position="242"/>
    </location>
</feature>
<organism evidence="2">
    <name type="scientific">Parabreviscolex niepini</name>
    <dbReference type="NCBI Taxonomy" id="2041585"/>
    <lineage>
        <taxon>Eukaryota</taxon>
        <taxon>Metazoa</taxon>
        <taxon>Spiralia</taxon>
        <taxon>Lophotrochozoa</taxon>
        <taxon>Platyhelminthes</taxon>
        <taxon>Cestoda</taxon>
        <taxon>Eucestoda</taxon>
        <taxon>Caryophyllidea</taxon>
        <taxon>Caryophyllaeidae</taxon>
        <taxon>Parabreviscolex</taxon>
    </lineage>
</organism>
<keyword evidence="1" id="KW-1133">Transmembrane helix</keyword>
<dbReference type="EMBL" id="MG674140">
    <property type="protein sequence ID" value="AYO27339.1"/>
    <property type="molecule type" value="Genomic_DNA"/>
</dbReference>
<feature type="transmembrane region" description="Helical" evidence="1">
    <location>
        <begin position="88"/>
        <end position="107"/>
    </location>
</feature>
<evidence type="ECO:0000313" key="2">
    <source>
        <dbReference type="EMBL" id="AYO27339.1"/>
    </source>
</evidence>
<accession>A0A3G2QWW4</accession>
<protein>
    <submittedName>
        <fullName evidence="2">NADH dehydrogenase subunit 2</fullName>
    </submittedName>
</protein>
<sequence>MRLGFVGMGVFSVIMSSVFIGLSVCVDSLFSFWVFLELAGLALIPSFFSTSLYVAGGAYSGLLLFVVMSAVSSVFFVSGILINGLYGFILLGFAVKLGVFPFMVWVYRVFSASNWLFIFLLSVVMKLPVLYFGYIFGGGWSAAVLADCSVTLLLCAGGFWSYSNCWEFIWCHMSLSSVSTLLAVCYTGDFIMCWWVYLYYSVWAAFCIFYFWSTGTGSFDGHEIWVLCFLLLVTPVSMPLFYKLGVCLVLFYSSVYLLLVWAVYSFSEQFFLFKLCGDNVTTGVLNGWFR</sequence>
<name>A0A3G2QWW4_9CEST</name>
<keyword evidence="1" id="KW-0472">Membrane</keyword>
<feature type="transmembrane region" description="Helical" evidence="1">
    <location>
        <begin position="114"/>
        <end position="134"/>
    </location>
</feature>
<feature type="transmembrane region" description="Helical" evidence="1">
    <location>
        <begin position="5"/>
        <end position="24"/>
    </location>
</feature>
<keyword evidence="2" id="KW-0496">Mitochondrion</keyword>
<feature type="transmembrane region" description="Helical" evidence="1">
    <location>
        <begin position="248"/>
        <end position="266"/>
    </location>
</feature>
<feature type="transmembrane region" description="Helical" evidence="1">
    <location>
        <begin position="62"/>
        <end position="82"/>
    </location>
</feature>
<proteinExistence type="predicted"/>